<dbReference type="CDD" id="cd17933">
    <property type="entry name" value="DEXSc_RecD-like"/>
    <property type="match status" value="1"/>
</dbReference>
<dbReference type="GO" id="GO:0005524">
    <property type="term" value="F:ATP binding"/>
    <property type="evidence" value="ECO:0007669"/>
    <property type="project" value="UniProtKB-KW"/>
</dbReference>
<dbReference type="GO" id="GO:0003678">
    <property type="term" value="F:DNA helicase activity"/>
    <property type="evidence" value="ECO:0007669"/>
    <property type="project" value="UniProtKB-ARBA"/>
</dbReference>
<dbReference type="PANTHER" id="PTHR43788:SF6">
    <property type="entry name" value="DNA HELICASE B"/>
    <property type="match status" value="1"/>
</dbReference>
<name>A0A1N7KFC9_9RHOB</name>
<dbReference type="Pfam" id="PF13604">
    <property type="entry name" value="AAA_30"/>
    <property type="match status" value="1"/>
</dbReference>
<dbReference type="SUPFAM" id="SSF52540">
    <property type="entry name" value="P-loop containing nucleoside triphosphate hydrolases"/>
    <property type="match status" value="2"/>
</dbReference>
<dbReference type="RefSeq" id="WP_076444999.1">
    <property type="nucleotide sequence ID" value="NZ_FTOQ01000001.1"/>
</dbReference>
<keyword evidence="5" id="KW-1185">Reference proteome</keyword>
<organism evidence="4 5">
    <name type="scientific">Roseivivax lentus</name>
    <dbReference type="NCBI Taxonomy" id="633194"/>
    <lineage>
        <taxon>Bacteria</taxon>
        <taxon>Pseudomonadati</taxon>
        <taxon>Pseudomonadota</taxon>
        <taxon>Alphaproteobacteria</taxon>
        <taxon>Rhodobacterales</taxon>
        <taxon>Roseobacteraceae</taxon>
        <taxon>Roseivivax</taxon>
    </lineage>
</organism>
<dbReference type="EMBL" id="FTOQ01000001">
    <property type="protein sequence ID" value="SIS60292.1"/>
    <property type="molecule type" value="Genomic_DNA"/>
</dbReference>
<gene>
    <name evidence="4" type="ORF">SAMN05421759_101706</name>
</gene>
<dbReference type="CDD" id="cd18809">
    <property type="entry name" value="SF1_C_RecD"/>
    <property type="match status" value="1"/>
</dbReference>
<dbReference type="InterPro" id="IPR027417">
    <property type="entry name" value="P-loop_NTPase"/>
</dbReference>
<accession>A0A1N7KFC9</accession>
<dbReference type="Gene3D" id="3.40.50.300">
    <property type="entry name" value="P-loop containing nucleotide triphosphate hydrolases"/>
    <property type="match status" value="2"/>
</dbReference>
<keyword evidence="2" id="KW-0067">ATP-binding</keyword>
<evidence type="ECO:0000259" key="3">
    <source>
        <dbReference type="Pfam" id="PF13538"/>
    </source>
</evidence>
<evidence type="ECO:0000313" key="4">
    <source>
        <dbReference type="EMBL" id="SIS60292.1"/>
    </source>
</evidence>
<dbReference type="PANTHER" id="PTHR43788">
    <property type="entry name" value="DNA2/NAM7 HELICASE FAMILY MEMBER"/>
    <property type="match status" value="1"/>
</dbReference>
<dbReference type="STRING" id="633194.SAMN05421759_101706"/>
<dbReference type="OrthoDB" id="1826980at2"/>
<dbReference type="InterPro" id="IPR050534">
    <property type="entry name" value="Coronavir_polyprotein_1ab"/>
</dbReference>
<dbReference type="Pfam" id="PF13538">
    <property type="entry name" value="UvrD_C_2"/>
    <property type="match status" value="1"/>
</dbReference>
<evidence type="ECO:0000256" key="1">
    <source>
        <dbReference type="ARBA" id="ARBA00022741"/>
    </source>
</evidence>
<keyword evidence="1" id="KW-0547">Nucleotide-binding</keyword>
<sequence length="656" mass="70610">MTELSRINAPSAFAAMIAKDRAFRGIGPAKAAALDARFGSELRAALESRDPAVAELVGDEAAVAAFAAVQAKAAEADVLEWLTGCGALEAVGIPAALKIARCWGHDGLSALQANPYLLTAFLAWPVVDRFAQSLGGAPDDSRRAVAVVEALLYRRLDANHTATWPSYVAQGVEGLIGATGVCAERAIDLAVTQGAVVAFESWLQPSGAAAMEAFLANRLTALSNEAPVVDLLVRPITDSELADAIADYERSLPYRATERQRAAIALAFRFRLSVLAGYAGSGKTTSLRGICEVAERFGRQPVLMALSGRAAQRMSESTGRRAMTIARFLKDFRSERSALTNVSIVVIDEGSMLDLPTLWRIVKALGKASLVLVGDPAQLPPIGFGLTFHVLCEHPGAPKTVLDRVMRQSADSGIPSIAEAIRHGREPTLSAFTGREDGVSFIDCKEDDALDCIREVGLRLRADGMNRDAMQIVAAVKAGPAGITAINTVFHRMRRKLKPTVPLFPGRPDIAESDPVIWTRNDHERGLMNGSMGRVDRIDGGTVHATIDGTSQQLSATDGQFLELAYAISVHKSQGSQWPIIIIPVFQNRLLDRTLLYTAITRASRQVILLGDPHALQKAIVKPSRALERALTLKLRMAEAHNNTTQKQMGSKRWAR</sequence>
<dbReference type="Gene3D" id="2.30.30.940">
    <property type="match status" value="1"/>
</dbReference>
<reference evidence="5" key="1">
    <citation type="submission" date="2017-01" db="EMBL/GenBank/DDBJ databases">
        <authorList>
            <person name="Varghese N."/>
            <person name="Submissions S."/>
        </authorList>
    </citation>
    <scope>NUCLEOTIDE SEQUENCE [LARGE SCALE GENOMIC DNA]</scope>
    <source>
        <strain evidence="5">DSM 29430</strain>
    </source>
</reference>
<dbReference type="Proteomes" id="UP000186684">
    <property type="component" value="Unassembled WGS sequence"/>
</dbReference>
<feature type="domain" description="UvrD-like helicase C-terminal" evidence="3">
    <location>
        <begin position="564"/>
        <end position="610"/>
    </location>
</feature>
<protein>
    <submittedName>
        <fullName evidence="4">Exodeoxyribonuclease V alpha subunit</fullName>
    </submittedName>
</protein>
<evidence type="ECO:0000256" key="2">
    <source>
        <dbReference type="ARBA" id="ARBA00022840"/>
    </source>
</evidence>
<dbReference type="AlphaFoldDB" id="A0A1N7KFC9"/>
<proteinExistence type="predicted"/>
<evidence type="ECO:0000313" key="5">
    <source>
        <dbReference type="Proteomes" id="UP000186684"/>
    </source>
</evidence>
<dbReference type="InterPro" id="IPR027785">
    <property type="entry name" value="UvrD-like_helicase_C"/>
</dbReference>